<organism evidence="2">
    <name type="scientific">freshwater metagenome</name>
    <dbReference type="NCBI Taxonomy" id="449393"/>
    <lineage>
        <taxon>unclassified sequences</taxon>
        <taxon>metagenomes</taxon>
        <taxon>ecological metagenomes</taxon>
    </lineage>
</organism>
<proteinExistence type="predicted"/>
<evidence type="ECO:0000313" key="2">
    <source>
        <dbReference type="EMBL" id="CAB4975805.1"/>
    </source>
</evidence>
<dbReference type="EMBL" id="CAFBOK010000031">
    <property type="protein sequence ID" value="CAB4975805.1"/>
    <property type="molecule type" value="Genomic_DNA"/>
</dbReference>
<dbReference type="AlphaFoldDB" id="A0A6J7M7Q3"/>
<evidence type="ECO:0000313" key="1">
    <source>
        <dbReference type="EMBL" id="CAB4370374.1"/>
    </source>
</evidence>
<dbReference type="EMBL" id="CAEUNJ010000004">
    <property type="protein sequence ID" value="CAB4370374.1"/>
    <property type="molecule type" value="Genomic_DNA"/>
</dbReference>
<gene>
    <name evidence="2" type="ORF">UFOPK3927_00420</name>
    <name evidence="1" type="ORF">UFOPK4201_00178</name>
</gene>
<sequence length="108" mass="11549">MREHDKFAVVRADACWVIGGLVDAVIDADGVALRNTESEGWVRHPILNPLSVSTLKVALASARVKDPTHVTIGFGMFRPLPSACGAYQDALEERRLNPLAASGVQTGP</sequence>
<accession>A0A6J7M7Q3</accession>
<protein>
    <submittedName>
        <fullName evidence="2">Unannotated protein</fullName>
    </submittedName>
</protein>
<name>A0A6J7M7Q3_9ZZZZ</name>
<reference evidence="2" key="1">
    <citation type="submission" date="2020-05" db="EMBL/GenBank/DDBJ databases">
        <authorList>
            <person name="Chiriac C."/>
            <person name="Salcher M."/>
            <person name="Ghai R."/>
            <person name="Kavagutti S V."/>
        </authorList>
    </citation>
    <scope>NUCLEOTIDE SEQUENCE</scope>
</reference>